<evidence type="ECO:0000313" key="1">
    <source>
        <dbReference type="EMBL" id="MPC92903.1"/>
    </source>
</evidence>
<keyword evidence="2" id="KW-1185">Reference proteome</keyword>
<dbReference type="Proteomes" id="UP000324222">
    <property type="component" value="Unassembled WGS sequence"/>
</dbReference>
<gene>
    <name evidence="1" type="ORF">E2C01_088016</name>
</gene>
<protein>
    <submittedName>
        <fullName evidence="1">Uncharacterized protein</fullName>
    </submittedName>
</protein>
<organism evidence="1 2">
    <name type="scientific">Portunus trituberculatus</name>
    <name type="common">Swimming crab</name>
    <name type="synonym">Neptunus trituberculatus</name>
    <dbReference type="NCBI Taxonomy" id="210409"/>
    <lineage>
        <taxon>Eukaryota</taxon>
        <taxon>Metazoa</taxon>
        <taxon>Ecdysozoa</taxon>
        <taxon>Arthropoda</taxon>
        <taxon>Crustacea</taxon>
        <taxon>Multicrustacea</taxon>
        <taxon>Malacostraca</taxon>
        <taxon>Eumalacostraca</taxon>
        <taxon>Eucarida</taxon>
        <taxon>Decapoda</taxon>
        <taxon>Pleocyemata</taxon>
        <taxon>Brachyura</taxon>
        <taxon>Eubrachyura</taxon>
        <taxon>Portunoidea</taxon>
        <taxon>Portunidae</taxon>
        <taxon>Portuninae</taxon>
        <taxon>Portunus</taxon>
    </lineage>
</organism>
<evidence type="ECO:0000313" key="2">
    <source>
        <dbReference type="Proteomes" id="UP000324222"/>
    </source>
</evidence>
<accession>A0A5B7JEU7</accession>
<reference evidence="1 2" key="1">
    <citation type="submission" date="2019-05" db="EMBL/GenBank/DDBJ databases">
        <title>Another draft genome of Portunus trituberculatus and its Hox gene families provides insights of decapod evolution.</title>
        <authorList>
            <person name="Jeong J.-H."/>
            <person name="Song I."/>
            <person name="Kim S."/>
            <person name="Choi T."/>
            <person name="Kim D."/>
            <person name="Ryu S."/>
            <person name="Kim W."/>
        </authorList>
    </citation>
    <scope>NUCLEOTIDE SEQUENCE [LARGE SCALE GENOMIC DNA]</scope>
    <source>
        <tissue evidence="1">Muscle</tissue>
    </source>
</reference>
<dbReference type="AlphaFoldDB" id="A0A5B7JEU7"/>
<dbReference type="EMBL" id="VSRR010092946">
    <property type="protein sequence ID" value="MPC92903.1"/>
    <property type="molecule type" value="Genomic_DNA"/>
</dbReference>
<proteinExistence type="predicted"/>
<comment type="caution">
    <text evidence="1">The sequence shown here is derived from an EMBL/GenBank/DDBJ whole genome shotgun (WGS) entry which is preliminary data.</text>
</comment>
<sequence>MDECQAKRTRTNEVMCLASNLSRSEPFSFLLTPFLLPPLPPLPPPSLSIPTLARKVKSTRPKILVREPEMSILREAGVMLPSRHSYLTSAVTATLPSPPLPGPFPSILPCLPGLPLPPLQSFLLRFADDEVR</sequence>
<name>A0A5B7JEU7_PORTR</name>